<proteinExistence type="predicted"/>
<name>A0ABN0XYS4_9BACL</name>
<keyword evidence="1" id="KW-1133">Transmembrane helix</keyword>
<feature type="transmembrane region" description="Helical" evidence="1">
    <location>
        <begin position="20"/>
        <end position="43"/>
    </location>
</feature>
<accession>A0ABN0XYS4</accession>
<reference evidence="2 3" key="1">
    <citation type="journal article" date="2019" name="Int. J. Syst. Evol. Microbiol.">
        <title>The Global Catalogue of Microorganisms (GCM) 10K type strain sequencing project: providing services to taxonomists for standard genome sequencing and annotation.</title>
        <authorList>
            <consortium name="The Broad Institute Genomics Platform"/>
            <consortium name="The Broad Institute Genome Sequencing Center for Infectious Disease"/>
            <person name="Wu L."/>
            <person name="Ma J."/>
        </authorList>
    </citation>
    <scope>NUCLEOTIDE SEQUENCE [LARGE SCALE GENOMIC DNA]</scope>
    <source>
        <strain evidence="2 3">JCM 12774</strain>
    </source>
</reference>
<evidence type="ECO:0000313" key="2">
    <source>
        <dbReference type="EMBL" id="GAA0377290.1"/>
    </source>
</evidence>
<gene>
    <name evidence="2" type="ORF">GCM10008933_05730</name>
</gene>
<evidence type="ECO:0000256" key="1">
    <source>
        <dbReference type="SAM" id="Phobius"/>
    </source>
</evidence>
<dbReference type="EMBL" id="BAAACX010000004">
    <property type="protein sequence ID" value="GAA0377290.1"/>
    <property type="molecule type" value="Genomic_DNA"/>
</dbReference>
<protein>
    <recommendedName>
        <fullName evidence="4">Holin-like toxin</fullName>
    </recommendedName>
</protein>
<organism evidence="2 3">
    <name type="scientific">Paenibacillus motobuensis</name>
    <dbReference type="NCBI Taxonomy" id="295324"/>
    <lineage>
        <taxon>Bacteria</taxon>
        <taxon>Bacillati</taxon>
        <taxon>Bacillota</taxon>
        <taxon>Bacilli</taxon>
        <taxon>Bacillales</taxon>
        <taxon>Paenibacillaceae</taxon>
        <taxon>Paenibacillus</taxon>
    </lineage>
</organism>
<dbReference type="RefSeq" id="WP_343857205.1">
    <property type="nucleotide sequence ID" value="NZ_BAAACX010000004.1"/>
</dbReference>
<keyword evidence="1" id="KW-0812">Transmembrane</keyword>
<evidence type="ECO:0008006" key="4">
    <source>
        <dbReference type="Google" id="ProtNLM"/>
    </source>
</evidence>
<keyword evidence="3" id="KW-1185">Reference proteome</keyword>
<comment type="caution">
    <text evidence="2">The sequence shown here is derived from an EMBL/GenBank/DDBJ whole genome shotgun (WGS) entry which is preliminary data.</text>
</comment>
<evidence type="ECO:0000313" key="3">
    <source>
        <dbReference type="Proteomes" id="UP001500340"/>
    </source>
</evidence>
<dbReference type="Proteomes" id="UP001500340">
    <property type="component" value="Unassembled WGS sequence"/>
</dbReference>
<sequence>MNAETLSERVEIHKKEVMKINISTAEIAIVLSFIGLLVSFWNVTRQQRASQKNDE</sequence>
<keyword evidence="1" id="KW-0472">Membrane</keyword>